<sequence length="314" mass="35902">MEALGGAASVIGAASLAIEVCKALKKVHNFWESVKEAPDGIARITVEVDLFMKWLAVTVNNYHRHGFDDGNPNYTAATDTLKLCLEIAYDMSSEVRDLDKRLSTGLFSRKWASVKFVFRKDKREKAVQQIERMKSLLLIVQTCYIGEVQEAGFRSLSAAMRLSELQATSNEQCLDMLFVAATNQELESETQALQIIANSPSEKVAFDPNSSSQVWRRPKHSKRKQQEKTYDSGLAIIRYYSTGQVNILADESRNKRRIPARRNRYAFRIAQWLLSWAFSWHSIGTYSNWQYNFRTFRYIPSDSLVKDLCKEGDL</sequence>
<accession>A0A8H3J557</accession>
<keyword evidence="3" id="KW-1185">Reference proteome</keyword>
<dbReference type="AlphaFoldDB" id="A0A8H3J557"/>
<feature type="region of interest" description="Disordered" evidence="1">
    <location>
        <begin position="204"/>
        <end position="226"/>
    </location>
</feature>
<dbReference type="EMBL" id="CAJPDT010000135">
    <property type="protein sequence ID" value="CAF9940703.1"/>
    <property type="molecule type" value="Genomic_DNA"/>
</dbReference>
<evidence type="ECO:0000313" key="2">
    <source>
        <dbReference type="EMBL" id="CAF9940703.1"/>
    </source>
</evidence>
<dbReference type="Proteomes" id="UP000664534">
    <property type="component" value="Unassembled WGS sequence"/>
</dbReference>
<evidence type="ECO:0008006" key="4">
    <source>
        <dbReference type="Google" id="ProtNLM"/>
    </source>
</evidence>
<evidence type="ECO:0000313" key="3">
    <source>
        <dbReference type="Proteomes" id="UP000664534"/>
    </source>
</evidence>
<proteinExistence type="predicted"/>
<organism evidence="2 3">
    <name type="scientific">Imshaugia aleurites</name>
    <dbReference type="NCBI Taxonomy" id="172621"/>
    <lineage>
        <taxon>Eukaryota</taxon>
        <taxon>Fungi</taxon>
        <taxon>Dikarya</taxon>
        <taxon>Ascomycota</taxon>
        <taxon>Pezizomycotina</taxon>
        <taxon>Lecanoromycetes</taxon>
        <taxon>OSLEUM clade</taxon>
        <taxon>Lecanoromycetidae</taxon>
        <taxon>Lecanorales</taxon>
        <taxon>Lecanorineae</taxon>
        <taxon>Parmeliaceae</taxon>
        <taxon>Imshaugia</taxon>
    </lineage>
</organism>
<protein>
    <recommendedName>
        <fullName evidence="4">Fungal N-terminal domain-containing protein</fullName>
    </recommendedName>
</protein>
<reference evidence="2" key="1">
    <citation type="submission" date="2021-03" db="EMBL/GenBank/DDBJ databases">
        <authorList>
            <person name="Tagirdzhanova G."/>
        </authorList>
    </citation>
    <scope>NUCLEOTIDE SEQUENCE</scope>
</reference>
<dbReference type="OrthoDB" id="3200163at2759"/>
<name>A0A8H3J557_9LECA</name>
<evidence type="ECO:0000256" key="1">
    <source>
        <dbReference type="SAM" id="MobiDB-lite"/>
    </source>
</evidence>
<gene>
    <name evidence="2" type="ORF">IMSHALPRED_002132</name>
</gene>
<comment type="caution">
    <text evidence="2">The sequence shown here is derived from an EMBL/GenBank/DDBJ whole genome shotgun (WGS) entry which is preliminary data.</text>
</comment>